<proteinExistence type="predicted"/>
<name>A0A0B0M664_GOSAR</name>
<comment type="caution">
    <text evidence="1">The sequence shown here is derived from an EMBL/GenBank/DDBJ whole genome shotgun (WGS) entry which is preliminary data.</text>
</comment>
<gene>
    <name evidence="1" type="ORF">F383_36653</name>
</gene>
<protein>
    <submittedName>
        <fullName evidence="1">Uncharacterized protein</fullName>
    </submittedName>
</protein>
<dbReference type="AlphaFoldDB" id="A0A0B0M664"/>
<keyword evidence="2" id="KW-1185">Reference proteome</keyword>
<reference evidence="2" key="1">
    <citation type="submission" date="2014-09" db="EMBL/GenBank/DDBJ databases">
        <authorList>
            <person name="Mudge J."/>
            <person name="Ramaraj T."/>
            <person name="Lindquist I.E."/>
            <person name="Bharti A.K."/>
            <person name="Sundararajan A."/>
            <person name="Cameron C.T."/>
            <person name="Woodward J.E."/>
            <person name="May G.D."/>
            <person name="Brubaker C."/>
            <person name="Broadhvest J."/>
            <person name="Wilkins T.A."/>
        </authorList>
    </citation>
    <scope>NUCLEOTIDE SEQUENCE</scope>
    <source>
        <strain evidence="2">cv. AKA8401</strain>
    </source>
</reference>
<evidence type="ECO:0000313" key="2">
    <source>
        <dbReference type="Proteomes" id="UP000032142"/>
    </source>
</evidence>
<accession>A0A0B0M664</accession>
<dbReference type="Proteomes" id="UP000032142">
    <property type="component" value="Unassembled WGS sequence"/>
</dbReference>
<sequence length="33" mass="3909">MYDHVERGAHFQASSRIEGHRSSIHTIKLIFWV</sequence>
<dbReference type="EMBL" id="JRRC01008863">
    <property type="protein sequence ID" value="KHF97492.1"/>
    <property type="molecule type" value="Genomic_DNA"/>
</dbReference>
<organism evidence="1 2">
    <name type="scientific">Gossypium arboreum</name>
    <name type="common">Tree cotton</name>
    <name type="synonym">Gossypium nanking</name>
    <dbReference type="NCBI Taxonomy" id="29729"/>
    <lineage>
        <taxon>Eukaryota</taxon>
        <taxon>Viridiplantae</taxon>
        <taxon>Streptophyta</taxon>
        <taxon>Embryophyta</taxon>
        <taxon>Tracheophyta</taxon>
        <taxon>Spermatophyta</taxon>
        <taxon>Magnoliopsida</taxon>
        <taxon>eudicotyledons</taxon>
        <taxon>Gunneridae</taxon>
        <taxon>Pentapetalae</taxon>
        <taxon>rosids</taxon>
        <taxon>malvids</taxon>
        <taxon>Malvales</taxon>
        <taxon>Malvaceae</taxon>
        <taxon>Malvoideae</taxon>
        <taxon>Gossypium</taxon>
    </lineage>
</organism>
<evidence type="ECO:0000313" key="1">
    <source>
        <dbReference type="EMBL" id="KHF97492.1"/>
    </source>
</evidence>